<feature type="signal peptide" evidence="2">
    <location>
        <begin position="1"/>
        <end position="20"/>
    </location>
</feature>
<organism evidence="3 4">
    <name type="scientific">Salsuginibacillus halophilus</name>
    <dbReference type="NCBI Taxonomy" id="517424"/>
    <lineage>
        <taxon>Bacteria</taxon>
        <taxon>Bacillati</taxon>
        <taxon>Bacillota</taxon>
        <taxon>Bacilli</taxon>
        <taxon>Bacillales</taxon>
        <taxon>Bacillaceae</taxon>
        <taxon>Salsuginibacillus</taxon>
    </lineage>
</organism>
<keyword evidence="2" id="KW-0732">Signal</keyword>
<sequence>MNKKFLYALLSGMLATSVLAACGGDMDDLEENGGMDDDGMEEDGGDLDG</sequence>
<dbReference type="PROSITE" id="PS51257">
    <property type="entry name" value="PROKAR_LIPOPROTEIN"/>
    <property type="match status" value="1"/>
</dbReference>
<evidence type="ECO:0000313" key="3">
    <source>
        <dbReference type="EMBL" id="PSL42440.1"/>
    </source>
</evidence>
<dbReference type="EMBL" id="PYAV01000015">
    <property type="protein sequence ID" value="PSL42440.1"/>
    <property type="molecule type" value="Genomic_DNA"/>
</dbReference>
<proteinExistence type="predicted"/>
<protein>
    <submittedName>
        <fullName evidence="3">Uncharacterized protein</fullName>
    </submittedName>
</protein>
<feature type="chain" id="PRO_5015183413" evidence="2">
    <location>
        <begin position="21"/>
        <end position="49"/>
    </location>
</feature>
<dbReference type="Proteomes" id="UP000242310">
    <property type="component" value="Unassembled WGS sequence"/>
</dbReference>
<name>A0A2P8H8D1_9BACI</name>
<gene>
    <name evidence="3" type="ORF">B0H94_11544</name>
</gene>
<dbReference type="RefSeq" id="WP_181315408.1">
    <property type="nucleotide sequence ID" value="NZ_PYAV01000015.1"/>
</dbReference>
<evidence type="ECO:0000313" key="4">
    <source>
        <dbReference type="Proteomes" id="UP000242310"/>
    </source>
</evidence>
<accession>A0A2P8H8D1</accession>
<dbReference type="AlphaFoldDB" id="A0A2P8H8D1"/>
<keyword evidence="4" id="KW-1185">Reference proteome</keyword>
<evidence type="ECO:0000256" key="2">
    <source>
        <dbReference type="SAM" id="SignalP"/>
    </source>
</evidence>
<comment type="caution">
    <text evidence="3">The sequence shown here is derived from an EMBL/GenBank/DDBJ whole genome shotgun (WGS) entry which is preliminary data.</text>
</comment>
<reference evidence="3 4" key="1">
    <citation type="submission" date="2018-03" db="EMBL/GenBank/DDBJ databases">
        <title>Genomic Encyclopedia of Type Strains, Phase III (KMG-III): the genomes of soil and plant-associated and newly described type strains.</title>
        <authorList>
            <person name="Whitman W."/>
        </authorList>
    </citation>
    <scope>NUCLEOTIDE SEQUENCE [LARGE SCALE GENOMIC DNA]</scope>
    <source>
        <strain evidence="3 4">CGMCC 1.07653</strain>
    </source>
</reference>
<evidence type="ECO:0000256" key="1">
    <source>
        <dbReference type="SAM" id="MobiDB-lite"/>
    </source>
</evidence>
<feature type="region of interest" description="Disordered" evidence="1">
    <location>
        <begin position="25"/>
        <end position="49"/>
    </location>
</feature>